<name>A0A4R3JLF6_9RHOB</name>
<comment type="caution">
    <text evidence="1">The sequence shown here is derived from an EMBL/GenBank/DDBJ whole genome shotgun (WGS) entry which is preliminary data.</text>
</comment>
<dbReference type="AlphaFoldDB" id="A0A4R3JLF6"/>
<dbReference type="EMBL" id="SLZU01000001">
    <property type="protein sequence ID" value="TCS67156.1"/>
    <property type="molecule type" value="Genomic_DNA"/>
</dbReference>
<organism evidence="1 2">
    <name type="scientific">Primorskyibacter sedentarius</name>
    <dbReference type="NCBI Taxonomy" id="745311"/>
    <lineage>
        <taxon>Bacteria</taxon>
        <taxon>Pseudomonadati</taxon>
        <taxon>Pseudomonadota</taxon>
        <taxon>Alphaproteobacteria</taxon>
        <taxon>Rhodobacterales</taxon>
        <taxon>Roseobacteraceae</taxon>
        <taxon>Primorskyibacter</taxon>
    </lineage>
</organism>
<gene>
    <name evidence="1" type="ORF">EDD52_101247</name>
</gene>
<keyword evidence="2" id="KW-1185">Reference proteome</keyword>
<evidence type="ECO:0000313" key="1">
    <source>
        <dbReference type="EMBL" id="TCS67156.1"/>
    </source>
</evidence>
<sequence length="29" mass="3310">MGFAARLTNCAKKNWEIEGNFGGRKAYYI</sequence>
<proteinExistence type="predicted"/>
<evidence type="ECO:0000313" key="2">
    <source>
        <dbReference type="Proteomes" id="UP000295696"/>
    </source>
</evidence>
<accession>A0A4R3JLF6</accession>
<dbReference type="Proteomes" id="UP000295696">
    <property type="component" value="Unassembled WGS sequence"/>
</dbReference>
<reference evidence="1 2" key="1">
    <citation type="submission" date="2019-03" db="EMBL/GenBank/DDBJ databases">
        <title>Genomic Encyclopedia of Type Strains, Phase IV (KMG-IV): sequencing the most valuable type-strain genomes for metagenomic binning, comparative biology and taxonomic classification.</title>
        <authorList>
            <person name="Goeker M."/>
        </authorList>
    </citation>
    <scope>NUCLEOTIDE SEQUENCE [LARGE SCALE GENOMIC DNA]</scope>
    <source>
        <strain evidence="1 2">DSM 104836</strain>
    </source>
</reference>
<protein>
    <submittedName>
        <fullName evidence="1">Uncharacterized protein</fullName>
    </submittedName>
</protein>